<keyword evidence="3" id="KW-1185">Reference proteome</keyword>
<reference evidence="1 3" key="1">
    <citation type="submission" date="2015-01" db="EMBL/GenBank/DDBJ databases">
        <title>Evolution of Trichinella species and genotypes.</title>
        <authorList>
            <person name="Korhonen P.K."/>
            <person name="Edoardo P."/>
            <person name="Giuseppe L.R."/>
            <person name="Gasser R.B."/>
        </authorList>
    </citation>
    <scope>NUCLEOTIDE SEQUENCE [LARGE SCALE GENOMIC DNA]</scope>
    <source>
        <strain evidence="1">ISS1029</strain>
    </source>
</reference>
<dbReference type="Proteomes" id="UP000055024">
    <property type="component" value="Unassembled WGS sequence"/>
</dbReference>
<gene>
    <name evidence="2" type="ORF">T11_573</name>
    <name evidence="1" type="ORF">T11_6188</name>
</gene>
<evidence type="ECO:0000313" key="2">
    <source>
        <dbReference type="EMBL" id="KRY98908.1"/>
    </source>
</evidence>
<protein>
    <submittedName>
        <fullName evidence="1">Uncharacterized protein</fullName>
    </submittedName>
</protein>
<dbReference type="AlphaFoldDB" id="A0A0V1GM94"/>
<evidence type="ECO:0000313" key="3">
    <source>
        <dbReference type="Proteomes" id="UP000055024"/>
    </source>
</evidence>
<dbReference type="EMBL" id="JYDP01001106">
    <property type="protein sequence ID" value="KRY98908.1"/>
    <property type="molecule type" value="Genomic_DNA"/>
</dbReference>
<name>A0A0V1GM94_9BILA</name>
<evidence type="ECO:0000313" key="1">
    <source>
        <dbReference type="EMBL" id="KRY98899.1"/>
    </source>
</evidence>
<proteinExistence type="predicted"/>
<organism evidence="1 3">
    <name type="scientific">Trichinella zimbabwensis</name>
    <dbReference type="NCBI Taxonomy" id="268475"/>
    <lineage>
        <taxon>Eukaryota</taxon>
        <taxon>Metazoa</taxon>
        <taxon>Ecdysozoa</taxon>
        <taxon>Nematoda</taxon>
        <taxon>Enoplea</taxon>
        <taxon>Dorylaimia</taxon>
        <taxon>Trichinellida</taxon>
        <taxon>Trichinellidae</taxon>
        <taxon>Trichinella</taxon>
    </lineage>
</organism>
<dbReference type="EMBL" id="JYDP01001110">
    <property type="protein sequence ID" value="KRY98899.1"/>
    <property type="molecule type" value="Genomic_DNA"/>
</dbReference>
<accession>A0A0V1GM94</accession>
<comment type="caution">
    <text evidence="1">The sequence shown here is derived from an EMBL/GenBank/DDBJ whole genome shotgun (WGS) entry which is preliminary data.</text>
</comment>
<sequence>MDYVKVVRKITPYSHYRVLNLKFSGNRYSISHKKGLRILLEKVKFRFLIEDFYKVKSE</sequence>